<dbReference type="Proteomes" id="UP001203852">
    <property type="component" value="Unassembled WGS sequence"/>
</dbReference>
<evidence type="ECO:0000313" key="4">
    <source>
        <dbReference type="Proteomes" id="UP001203852"/>
    </source>
</evidence>
<name>A0AAN6DPV2_9EURO</name>
<evidence type="ECO:0000313" key="3">
    <source>
        <dbReference type="EMBL" id="KAI1610409.1"/>
    </source>
</evidence>
<dbReference type="InterPro" id="IPR023398">
    <property type="entry name" value="TIF_eIF4e-like"/>
</dbReference>
<feature type="region of interest" description="Disordered" evidence="2">
    <location>
        <begin position="203"/>
        <end position="252"/>
    </location>
</feature>
<dbReference type="AlphaFoldDB" id="A0AAN6DPV2"/>
<gene>
    <name evidence="3" type="ORF">EDD36DRAFT_421489</name>
</gene>
<comment type="caution">
    <text evidence="3">The sequence shown here is derived from an EMBL/GenBank/DDBJ whole genome shotgun (WGS) entry which is preliminary data.</text>
</comment>
<comment type="similarity">
    <text evidence="1">Belongs to the UPF0696 family.</text>
</comment>
<evidence type="ECO:0000256" key="1">
    <source>
        <dbReference type="ARBA" id="ARBA00010568"/>
    </source>
</evidence>
<feature type="compositionally biased region" description="Low complexity" evidence="2">
    <location>
        <begin position="211"/>
        <end position="224"/>
    </location>
</feature>
<proteinExistence type="inferred from homology"/>
<keyword evidence="4" id="KW-1185">Reference proteome</keyword>
<organism evidence="3 4">
    <name type="scientific">Exophiala viscosa</name>
    <dbReference type="NCBI Taxonomy" id="2486360"/>
    <lineage>
        <taxon>Eukaryota</taxon>
        <taxon>Fungi</taxon>
        <taxon>Dikarya</taxon>
        <taxon>Ascomycota</taxon>
        <taxon>Pezizomycotina</taxon>
        <taxon>Eurotiomycetes</taxon>
        <taxon>Chaetothyriomycetidae</taxon>
        <taxon>Chaetothyriales</taxon>
        <taxon>Herpotrichiellaceae</taxon>
        <taxon>Exophiala</taxon>
    </lineage>
</organism>
<reference evidence="3" key="1">
    <citation type="journal article" date="2022" name="bioRxiv">
        <title>Deciphering the potential niche of two novel black yeast fungi from a biological soil crust based on their genomes, phenotypes, and melanin regulation.</title>
        <authorList>
            <consortium name="DOE Joint Genome Institute"/>
            <person name="Carr E.C."/>
            <person name="Barton Q."/>
            <person name="Grambo S."/>
            <person name="Sullivan M."/>
            <person name="Renfro C.M."/>
            <person name="Kuo A."/>
            <person name="Pangilinan J."/>
            <person name="Lipzen A."/>
            <person name="Keymanesh K."/>
            <person name="Savage E."/>
            <person name="Barry K."/>
            <person name="Grigoriev I.V."/>
            <person name="Riekhof W.R."/>
            <person name="Harris S.S."/>
        </authorList>
    </citation>
    <scope>NUCLEOTIDE SEQUENCE</scope>
    <source>
        <strain evidence="3">JF 03-4F</strain>
    </source>
</reference>
<dbReference type="PANTHER" id="PTHR31977">
    <property type="entry name" value="UPF0696 PROTEIN C11ORF68"/>
    <property type="match status" value="1"/>
</dbReference>
<dbReference type="EMBL" id="MU404358">
    <property type="protein sequence ID" value="KAI1610409.1"/>
    <property type="molecule type" value="Genomic_DNA"/>
</dbReference>
<sequence>MSEPKNYASGLEFLADLQQIMESFEQQVDHELDDYPLYFKILTELLMVFLHAPREQRDDQEDVELVTFTSQIRHITKMLSGQAQDTAIAGPVKAQSSRLMGITMKYMLAWQRNRLWPTDKSFTQRRLGDRNEELTHEIATFWDVWTTWTSSPLGDARAEIAEPDSGADVSDQYAYPMQSTTKTDSQVPVFFTEAFGQDMFTVQRTTESERPSSPASSPTAVPAEDLLSSDATADLKRRPSTPTEALHDVVRGRGPPILNVGLEGGEQILIPRPPLTLTPSPLPQAPQKSVAINEGLLPPTKDINTEAFLQAGRAVLEGVQYDTDDEKNGRPRSVPAGTEPKKQAAMLKDVILSAARKHGVVEGKWFFFVKYRQPTWDIITSAVQTGRLSYKAEVRSIEGSAKSYMISVFTRDFDDNADMTLVLSQLRRANIGQYCLKRQMYYKPTAYSLLDIHSSNEYYMKSYLRKENFGAL</sequence>
<dbReference type="InterPro" id="IPR015034">
    <property type="entry name" value="Bles03"/>
</dbReference>
<evidence type="ECO:0000256" key="2">
    <source>
        <dbReference type="SAM" id="MobiDB-lite"/>
    </source>
</evidence>
<accession>A0AAN6DPV2</accession>
<dbReference type="Gene3D" id="3.30.760.10">
    <property type="entry name" value="RNA Cap, Translation Initiation Factor Eif4e"/>
    <property type="match status" value="1"/>
</dbReference>
<protein>
    <submittedName>
        <fullName evidence="3">Uncharacterized protein</fullName>
    </submittedName>
</protein>
<dbReference type="SUPFAM" id="SSF55418">
    <property type="entry name" value="eIF4e-like"/>
    <property type="match status" value="1"/>
</dbReference>
<dbReference type="PANTHER" id="PTHR31977:SF1">
    <property type="entry name" value="UPF0696 PROTEIN C11ORF68"/>
    <property type="match status" value="1"/>
</dbReference>
<dbReference type="Pfam" id="PF08939">
    <property type="entry name" value="Bles03"/>
    <property type="match status" value="1"/>
</dbReference>